<dbReference type="CDD" id="cd09272">
    <property type="entry name" value="RNase_HI_RT_Ty1"/>
    <property type="match status" value="1"/>
</dbReference>
<sequence length="549" mass="62018">MDAEMAALLSNHTRDLVPKPSNANIVGSRWLYRHKFDANGRLERYKGRLVAQGFSQQPDLDFDDTFSPVVKLATIRVVLSISISRNWPIHQLDVKNAFLHGDLTKTVYMRQPPGYIDSSFPDHVCRLHKALYGLKQAPRASYQRFVVYLFSLGFLSSKTDTFLFTYHCGYNTIYLLLYVDDIILPTSSPTLISMASLRLVASPDSFSLNLPLLRRFSHELIWCNPCSTPVDTKTKLVVDDEPVSNPTLYRILAGALQYLTFTRPNIAYAVQQVCLFMHDLRLPHLNALKRILRYLKGTLSHGLHIKASAVDCLVAYSDVDWVGCPNTRRSTSGFCVYLGDNLVSWSSKRHVSRSSVEVEYRGITNVVAETAWLRNLLLELYCLIFHATVVFCDNVSGMYLASNPVQHQRTKHVEIDLHFVRECVAIGHVRVLHVPSTYQYADIFTKGLPTSFFLDFKNSLNIRLPPDQTTGGKYYLWGVFKAKKNGSSSVANHALKVASNNDNHGLSKNEVFGEKEVPTRVKVLDSHSPRSPLSNNGLFIKCLPDENDN</sequence>
<keyword evidence="3" id="KW-1185">Reference proteome</keyword>
<feature type="domain" description="Reverse transcriptase Ty1/copia-type" evidence="1">
    <location>
        <begin position="11"/>
        <end position="193"/>
    </location>
</feature>
<reference evidence="2" key="1">
    <citation type="submission" date="2023-03" db="EMBL/GenBank/DDBJ databases">
        <title>Chromosome-scale reference genome and RAD-based genetic map of yellow starthistle (Centaurea solstitialis) reveal putative structural variation and QTLs associated with invader traits.</title>
        <authorList>
            <person name="Reatini B."/>
            <person name="Cang F.A."/>
            <person name="Jiang Q."/>
            <person name="Mckibben M.T.W."/>
            <person name="Barker M.S."/>
            <person name="Rieseberg L.H."/>
            <person name="Dlugosch K.M."/>
        </authorList>
    </citation>
    <scope>NUCLEOTIDE SEQUENCE</scope>
    <source>
        <strain evidence="2">CAN-66</strain>
        <tissue evidence="2">Leaf</tissue>
    </source>
</reference>
<accession>A0AA38WUQ1</accession>
<dbReference type="InterPro" id="IPR013103">
    <property type="entry name" value="RVT_2"/>
</dbReference>
<protein>
    <recommendedName>
        <fullName evidence="1">Reverse transcriptase Ty1/copia-type domain-containing protein</fullName>
    </recommendedName>
</protein>
<dbReference type="InterPro" id="IPR043502">
    <property type="entry name" value="DNA/RNA_pol_sf"/>
</dbReference>
<gene>
    <name evidence="2" type="ORF">OSB04_000827</name>
</gene>
<dbReference type="Proteomes" id="UP001172457">
    <property type="component" value="Chromosome 1"/>
</dbReference>
<name>A0AA38WUQ1_9ASTR</name>
<organism evidence="2 3">
    <name type="scientific">Centaurea solstitialis</name>
    <name type="common">yellow star-thistle</name>
    <dbReference type="NCBI Taxonomy" id="347529"/>
    <lineage>
        <taxon>Eukaryota</taxon>
        <taxon>Viridiplantae</taxon>
        <taxon>Streptophyta</taxon>
        <taxon>Embryophyta</taxon>
        <taxon>Tracheophyta</taxon>
        <taxon>Spermatophyta</taxon>
        <taxon>Magnoliopsida</taxon>
        <taxon>eudicotyledons</taxon>
        <taxon>Gunneridae</taxon>
        <taxon>Pentapetalae</taxon>
        <taxon>asterids</taxon>
        <taxon>campanulids</taxon>
        <taxon>Asterales</taxon>
        <taxon>Asteraceae</taxon>
        <taxon>Carduoideae</taxon>
        <taxon>Cardueae</taxon>
        <taxon>Centaureinae</taxon>
        <taxon>Centaurea</taxon>
    </lineage>
</organism>
<dbReference type="PANTHER" id="PTHR11439">
    <property type="entry name" value="GAG-POL-RELATED RETROTRANSPOSON"/>
    <property type="match status" value="1"/>
</dbReference>
<dbReference type="SUPFAM" id="SSF56672">
    <property type="entry name" value="DNA/RNA polymerases"/>
    <property type="match status" value="1"/>
</dbReference>
<dbReference type="EMBL" id="JARYMX010000001">
    <property type="protein sequence ID" value="KAJ9564861.1"/>
    <property type="molecule type" value="Genomic_DNA"/>
</dbReference>
<dbReference type="AlphaFoldDB" id="A0AA38WUQ1"/>
<evidence type="ECO:0000313" key="2">
    <source>
        <dbReference type="EMBL" id="KAJ9564861.1"/>
    </source>
</evidence>
<dbReference type="Pfam" id="PF07727">
    <property type="entry name" value="RVT_2"/>
    <property type="match status" value="1"/>
</dbReference>
<evidence type="ECO:0000259" key="1">
    <source>
        <dbReference type="Pfam" id="PF07727"/>
    </source>
</evidence>
<evidence type="ECO:0000313" key="3">
    <source>
        <dbReference type="Proteomes" id="UP001172457"/>
    </source>
</evidence>
<comment type="caution">
    <text evidence="2">The sequence shown here is derived from an EMBL/GenBank/DDBJ whole genome shotgun (WGS) entry which is preliminary data.</text>
</comment>
<dbReference type="PANTHER" id="PTHR11439:SF524">
    <property type="entry name" value="RNA-DIRECTED DNA POLYMERASE, PROTEIN KINASE RLK-PELLE-DLSV FAMILY"/>
    <property type="match status" value="1"/>
</dbReference>
<proteinExistence type="predicted"/>